<dbReference type="KEGG" id="tsu:Tresu_2018"/>
<evidence type="ECO:0000313" key="5">
    <source>
        <dbReference type="EMBL" id="AEB14891.1"/>
    </source>
</evidence>
<dbReference type="InterPro" id="IPR001188">
    <property type="entry name" value="Sperm_putr-bd"/>
</dbReference>
<evidence type="ECO:0000256" key="4">
    <source>
        <dbReference type="ARBA" id="ARBA00022764"/>
    </source>
</evidence>
<sequence>MKKFNVAIFSMAAFVLSIFSSCSKEKKETFNLYNWSYYTPDSVLEKFAKEYNCKVKVDYFDSNEMMYAKLRAGAKGYDLTIPSQDYTSIMIKQGMVQKIDHSQFPNSKYINPEALEKAKGYDPDMTWSVPYCLAASGISVNKTKVKDYEKSFDIFSRTDLAGHMTMMDDMRVTMGSALKHLGYSLNTTDDKELREAADLIINKWRPNLIKFDAEGYGKSFASGDFWVCDGYAEIVFAEVPEDKHDEVIDFFVPECGSAAYLDSMVILKDAKHYDLAMKFIDFSHRPEIYAEFCDALKFPAYINKEAAKYTKKKPMYPVETLEKVELKMDVGEALSKYDALWQEIRFSAE</sequence>
<dbReference type="STRING" id="869209.Tresu_2018"/>
<keyword evidence="2" id="KW-0813">Transport</keyword>
<dbReference type="OrthoDB" id="9769319at2"/>
<name>F2NW36_TRES6</name>
<dbReference type="GO" id="GO:0015846">
    <property type="term" value="P:polyamine transport"/>
    <property type="evidence" value="ECO:0007669"/>
    <property type="project" value="InterPro"/>
</dbReference>
<proteinExistence type="predicted"/>
<dbReference type="PANTHER" id="PTHR30222:SF17">
    <property type="entry name" value="SPERMIDINE_PUTRESCINE-BINDING PERIPLASMIC PROTEIN"/>
    <property type="match status" value="1"/>
</dbReference>
<dbReference type="GO" id="GO:0019808">
    <property type="term" value="F:polyamine binding"/>
    <property type="evidence" value="ECO:0007669"/>
    <property type="project" value="InterPro"/>
</dbReference>
<gene>
    <name evidence="5" type="ordered locus">Tresu_2018</name>
</gene>
<dbReference type="PIRSF" id="PIRSF019574">
    <property type="entry name" value="Periplasmic_polyamine_BP"/>
    <property type="match status" value="1"/>
</dbReference>
<reference evidence="5 6" key="1">
    <citation type="journal article" date="2011" name="Stand. Genomic Sci.">
        <title>Complete genome sequence of Treponema succinifaciens type strain (6091).</title>
        <authorList>
            <person name="Han C."/>
            <person name="Gronow S."/>
            <person name="Teshima H."/>
            <person name="Lapidus A."/>
            <person name="Nolan M."/>
            <person name="Lucas S."/>
            <person name="Hammon N."/>
            <person name="Deshpande S."/>
            <person name="Cheng J.F."/>
            <person name="Zeytun A."/>
            <person name="Tapia R."/>
            <person name="Goodwin L."/>
            <person name="Pitluck S."/>
            <person name="Liolios K."/>
            <person name="Pagani I."/>
            <person name="Ivanova N."/>
            <person name="Mavromatis K."/>
            <person name="Mikhailova N."/>
            <person name="Huntemann M."/>
            <person name="Pati A."/>
            <person name="Chen A."/>
            <person name="Palaniappan K."/>
            <person name="Land M."/>
            <person name="Hauser L."/>
            <person name="Brambilla E.M."/>
            <person name="Rohde M."/>
            <person name="Goker M."/>
            <person name="Woyke T."/>
            <person name="Bristow J."/>
            <person name="Eisen J.A."/>
            <person name="Markowitz V."/>
            <person name="Hugenholtz P."/>
            <person name="Kyrpides N.C."/>
            <person name="Klenk H.P."/>
            <person name="Detter J.C."/>
        </authorList>
    </citation>
    <scope>NUCLEOTIDE SEQUENCE [LARGE SCALE GENOMIC DNA]</scope>
    <source>
        <strain evidence="6">ATCC 33096 / DSM 2489 / 6091</strain>
    </source>
</reference>
<dbReference type="PANTHER" id="PTHR30222">
    <property type="entry name" value="SPERMIDINE/PUTRESCINE-BINDING PERIPLASMIC PROTEIN"/>
    <property type="match status" value="1"/>
</dbReference>
<evidence type="ECO:0000256" key="3">
    <source>
        <dbReference type="ARBA" id="ARBA00022729"/>
    </source>
</evidence>
<keyword evidence="4" id="KW-0574">Periplasm</keyword>
<dbReference type="InterPro" id="IPR006059">
    <property type="entry name" value="SBP"/>
</dbReference>
<dbReference type="Gene3D" id="3.40.190.10">
    <property type="entry name" value="Periplasmic binding protein-like II"/>
    <property type="match status" value="2"/>
</dbReference>
<keyword evidence="3" id="KW-0732">Signal</keyword>
<dbReference type="HOGENOM" id="CLU_026974_1_3_12"/>
<evidence type="ECO:0000256" key="2">
    <source>
        <dbReference type="ARBA" id="ARBA00022448"/>
    </source>
</evidence>
<dbReference type="PROSITE" id="PS51257">
    <property type="entry name" value="PROKAR_LIPOPROTEIN"/>
    <property type="match status" value="1"/>
</dbReference>
<evidence type="ECO:0000256" key="1">
    <source>
        <dbReference type="ARBA" id="ARBA00004418"/>
    </source>
</evidence>
<dbReference type="GO" id="GO:0042597">
    <property type="term" value="C:periplasmic space"/>
    <property type="evidence" value="ECO:0007669"/>
    <property type="project" value="UniProtKB-SubCell"/>
</dbReference>
<dbReference type="AlphaFoldDB" id="F2NW36"/>
<dbReference type="RefSeq" id="WP_013702147.1">
    <property type="nucleotide sequence ID" value="NC_015385.1"/>
</dbReference>
<dbReference type="PRINTS" id="PR00909">
    <property type="entry name" value="SPERMDNBNDNG"/>
</dbReference>
<organism evidence="5 6">
    <name type="scientific">Treponema succinifaciens (strain ATCC 33096 / DSM 2489 / 6091)</name>
    <dbReference type="NCBI Taxonomy" id="869209"/>
    <lineage>
        <taxon>Bacteria</taxon>
        <taxon>Pseudomonadati</taxon>
        <taxon>Spirochaetota</taxon>
        <taxon>Spirochaetia</taxon>
        <taxon>Spirochaetales</taxon>
        <taxon>Treponemataceae</taxon>
        <taxon>Treponema</taxon>
    </lineage>
</organism>
<evidence type="ECO:0000313" key="6">
    <source>
        <dbReference type="Proteomes" id="UP000006852"/>
    </source>
</evidence>
<dbReference type="Pfam" id="PF13416">
    <property type="entry name" value="SBP_bac_8"/>
    <property type="match status" value="1"/>
</dbReference>
<dbReference type="SUPFAM" id="SSF53850">
    <property type="entry name" value="Periplasmic binding protein-like II"/>
    <property type="match status" value="1"/>
</dbReference>
<keyword evidence="6" id="KW-1185">Reference proteome</keyword>
<reference evidence="6" key="2">
    <citation type="submission" date="2011-04" db="EMBL/GenBank/DDBJ databases">
        <title>The complete genome of chromosome of Treponema succinifaciens DSM 2489.</title>
        <authorList>
            <person name="Lucas S."/>
            <person name="Copeland A."/>
            <person name="Lapidus A."/>
            <person name="Bruce D."/>
            <person name="Goodwin L."/>
            <person name="Pitluck S."/>
            <person name="Peters L."/>
            <person name="Kyrpides N."/>
            <person name="Mavromatis K."/>
            <person name="Ivanova N."/>
            <person name="Ovchinnikova G."/>
            <person name="Teshima H."/>
            <person name="Detter J.C."/>
            <person name="Tapia R."/>
            <person name="Han C."/>
            <person name="Land M."/>
            <person name="Hauser L."/>
            <person name="Markowitz V."/>
            <person name="Cheng J.-F."/>
            <person name="Hugenholtz P."/>
            <person name="Woyke T."/>
            <person name="Wu D."/>
            <person name="Gronow S."/>
            <person name="Wellnitz S."/>
            <person name="Brambilla E."/>
            <person name="Klenk H.-P."/>
            <person name="Eisen J.A."/>
        </authorList>
    </citation>
    <scope>NUCLEOTIDE SEQUENCE [LARGE SCALE GENOMIC DNA]</scope>
    <source>
        <strain evidence="6">ATCC 33096 / DSM 2489 / 6091</strain>
    </source>
</reference>
<dbReference type="Proteomes" id="UP000006852">
    <property type="component" value="Chromosome"/>
</dbReference>
<dbReference type="GeneID" id="302999140"/>
<protein>
    <submittedName>
        <fullName evidence="5">Extracellular solute-binding protein family 1</fullName>
    </submittedName>
</protein>
<comment type="subcellular location">
    <subcellularLocation>
        <location evidence="1">Periplasm</location>
    </subcellularLocation>
</comment>
<dbReference type="EMBL" id="CP002631">
    <property type="protein sequence ID" value="AEB14891.1"/>
    <property type="molecule type" value="Genomic_DNA"/>
</dbReference>
<dbReference type="eggNOG" id="COG0687">
    <property type="taxonomic scope" value="Bacteria"/>
</dbReference>
<accession>F2NW36</accession>